<dbReference type="Proteomes" id="UP000320011">
    <property type="component" value="Unassembled WGS sequence"/>
</dbReference>
<evidence type="ECO:0000313" key="1">
    <source>
        <dbReference type="EMBL" id="TVT20662.1"/>
    </source>
</evidence>
<name>A0A558A8S4_9PSEU</name>
<reference evidence="1 2" key="1">
    <citation type="submission" date="2019-07" db="EMBL/GenBank/DDBJ databases">
        <authorList>
            <person name="Duangmal K."/>
            <person name="Teo W.F.A."/>
        </authorList>
    </citation>
    <scope>NUCLEOTIDE SEQUENCE [LARGE SCALE GENOMIC DNA]</scope>
    <source>
        <strain evidence="1 2">TBRC 6029</strain>
    </source>
</reference>
<reference evidence="1 2" key="2">
    <citation type="submission" date="2019-08" db="EMBL/GenBank/DDBJ databases">
        <title>Amycolatopsis acidicola sp. nov., isolated from peat swamp forest soil.</title>
        <authorList>
            <person name="Srisuk N."/>
        </authorList>
    </citation>
    <scope>NUCLEOTIDE SEQUENCE [LARGE SCALE GENOMIC DNA]</scope>
    <source>
        <strain evidence="1 2">TBRC 6029</strain>
    </source>
</reference>
<dbReference type="EMBL" id="VJWX01000622">
    <property type="protein sequence ID" value="TVT20662.1"/>
    <property type="molecule type" value="Genomic_DNA"/>
</dbReference>
<dbReference type="InterPro" id="IPR009351">
    <property type="entry name" value="AlkZ-like"/>
</dbReference>
<dbReference type="OrthoDB" id="9148135at2"/>
<dbReference type="PANTHER" id="PTHR38479:SF2">
    <property type="entry name" value="WINGED HELIX DNA-BINDING DOMAIN-CONTAINING PROTEIN"/>
    <property type="match status" value="1"/>
</dbReference>
<accession>A0A558A8S4</accession>
<proteinExistence type="predicted"/>
<dbReference type="AlphaFoldDB" id="A0A558A8S4"/>
<dbReference type="RefSeq" id="WP_144593023.1">
    <property type="nucleotide sequence ID" value="NZ_VJWX01000622.1"/>
</dbReference>
<dbReference type="Pfam" id="PF06224">
    <property type="entry name" value="AlkZ-like"/>
    <property type="match status" value="1"/>
</dbReference>
<keyword evidence="1" id="KW-0238">DNA-binding</keyword>
<dbReference type="PANTHER" id="PTHR38479">
    <property type="entry name" value="LMO0824 PROTEIN"/>
    <property type="match status" value="1"/>
</dbReference>
<organism evidence="1 2">
    <name type="scientific">Amycolatopsis rhizosphaerae</name>
    <dbReference type="NCBI Taxonomy" id="2053003"/>
    <lineage>
        <taxon>Bacteria</taxon>
        <taxon>Bacillati</taxon>
        <taxon>Actinomycetota</taxon>
        <taxon>Actinomycetes</taxon>
        <taxon>Pseudonocardiales</taxon>
        <taxon>Pseudonocardiaceae</taxon>
        <taxon>Amycolatopsis</taxon>
    </lineage>
</organism>
<feature type="non-terminal residue" evidence="1">
    <location>
        <position position="1"/>
    </location>
</feature>
<comment type="caution">
    <text evidence="1">The sequence shown here is derived from an EMBL/GenBank/DDBJ whole genome shotgun (WGS) entry which is preliminary data.</text>
</comment>
<keyword evidence="2" id="KW-1185">Reference proteome</keyword>
<evidence type="ECO:0000313" key="2">
    <source>
        <dbReference type="Proteomes" id="UP000320011"/>
    </source>
</evidence>
<sequence>PRFIAEYDNLLLAHADRGRVLSEQMRKQVLTTPNAIVPGTVLLDGFVRGRWRMERERGAATLDVELHGRIPRTDLAALDSAGADLLRFAAPGEIHRTRFTAPA</sequence>
<protein>
    <submittedName>
        <fullName evidence="1">Winged helix DNA-binding domain-containing protein</fullName>
    </submittedName>
</protein>
<dbReference type="GO" id="GO:0003677">
    <property type="term" value="F:DNA binding"/>
    <property type="evidence" value="ECO:0007669"/>
    <property type="project" value="UniProtKB-KW"/>
</dbReference>
<gene>
    <name evidence="1" type="ORF">FNH05_34380</name>
</gene>